<proteinExistence type="predicted"/>
<name>A0A369QI50_9BACT</name>
<sequence>MHVITTKTIREYAVKYPDAADALFTWVKVVEKANWANINELRLTYPSADLVGDNRFVFNLKGNHYRLIVRISFTHKNLMVKWFGPHKKYDRIDAKTI</sequence>
<gene>
    <name evidence="1" type="ORF">AHMF7616_02590</name>
</gene>
<protein>
    <recommendedName>
        <fullName evidence="3">mRNA interferase HigB</fullName>
    </recommendedName>
</protein>
<dbReference type="InterPro" id="IPR018669">
    <property type="entry name" value="Toxin_HigB"/>
</dbReference>
<dbReference type="RefSeq" id="WP_115373194.1">
    <property type="nucleotide sequence ID" value="NZ_QASA01000001.1"/>
</dbReference>
<dbReference type="OrthoDB" id="9799912at2"/>
<dbReference type="Pfam" id="PF09907">
    <property type="entry name" value="HigB_toxin"/>
    <property type="match status" value="1"/>
</dbReference>
<evidence type="ECO:0000313" key="1">
    <source>
        <dbReference type="EMBL" id="RDC63980.1"/>
    </source>
</evidence>
<keyword evidence="2" id="KW-1185">Reference proteome</keyword>
<evidence type="ECO:0008006" key="3">
    <source>
        <dbReference type="Google" id="ProtNLM"/>
    </source>
</evidence>
<dbReference type="GO" id="GO:0003723">
    <property type="term" value="F:RNA binding"/>
    <property type="evidence" value="ECO:0007669"/>
    <property type="project" value="InterPro"/>
</dbReference>
<dbReference type="Proteomes" id="UP000253919">
    <property type="component" value="Unassembled WGS sequence"/>
</dbReference>
<organism evidence="1 2">
    <name type="scientific">Adhaeribacter pallidiroseus</name>
    <dbReference type="NCBI Taxonomy" id="2072847"/>
    <lineage>
        <taxon>Bacteria</taxon>
        <taxon>Pseudomonadati</taxon>
        <taxon>Bacteroidota</taxon>
        <taxon>Cytophagia</taxon>
        <taxon>Cytophagales</taxon>
        <taxon>Hymenobacteraceae</taxon>
        <taxon>Adhaeribacter</taxon>
    </lineage>
</organism>
<dbReference type="GO" id="GO:0110001">
    <property type="term" value="C:toxin-antitoxin complex"/>
    <property type="evidence" value="ECO:0007669"/>
    <property type="project" value="InterPro"/>
</dbReference>
<comment type="caution">
    <text evidence="1">The sequence shown here is derived from an EMBL/GenBank/DDBJ whole genome shotgun (WGS) entry which is preliminary data.</text>
</comment>
<dbReference type="GO" id="GO:0004519">
    <property type="term" value="F:endonuclease activity"/>
    <property type="evidence" value="ECO:0007669"/>
    <property type="project" value="InterPro"/>
</dbReference>
<evidence type="ECO:0000313" key="2">
    <source>
        <dbReference type="Proteomes" id="UP000253919"/>
    </source>
</evidence>
<reference evidence="1 2" key="1">
    <citation type="submission" date="2018-04" db="EMBL/GenBank/DDBJ databases">
        <title>Adhaeribacter sp. HMF7616 genome sequencing and assembly.</title>
        <authorList>
            <person name="Kang H."/>
            <person name="Kang J."/>
            <person name="Cha I."/>
            <person name="Kim H."/>
            <person name="Joh K."/>
        </authorList>
    </citation>
    <scope>NUCLEOTIDE SEQUENCE [LARGE SCALE GENOMIC DNA]</scope>
    <source>
        <strain evidence="1 2">HMF7616</strain>
    </source>
</reference>
<accession>A0A369QI50</accession>
<dbReference type="EMBL" id="QASA01000001">
    <property type="protein sequence ID" value="RDC63980.1"/>
    <property type="molecule type" value="Genomic_DNA"/>
</dbReference>
<dbReference type="AlphaFoldDB" id="A0A369QI50"/>